<evidence type="ECO:0000256" key="8">
    <source>
        <dbReference type="ARBA" id="ARBA00022816"/>
    </source>
</evidence>
<feature type="repeat" description="WD" evidence="14">
    <location>
        <begin position="51"/>
        <end position="85"/>
    </location>
</feature>
<dbReference type="Pfam" id="PF00400">
    <property type="entry name" value="WD40"/>
    <property type="match status" value="4"/>
</dbReference>
<evidence type="ECO:0000256" key="11">
    <source>
        <dbReference type="ARBA" id="ARBA00023132"/>
    </source>
</evidence>
<comment type="subcellular location">
    <subcellularLocation>
        <location evidence="1">Lysosome</location>
    </subcellularLocation>
    <subcellularLocation>
        <location evidence="2">Nucleus</location>
        <location evidence="2">Nuclear pore complex</location>
    </subcellularLocation>
</comment>
<dbReference type="GO" id="GO:0031080">
    <property type="term" value="C:nuclear pore outer ring"/>
    <property type="evidence" value="ECO:0007669"/>
    <property type="project" value="TreeGrafter"/>
</dbReference>
<feature type="repeat" description="WD" evidence="14">
    <location>
        <begin position="140"/>
        <end position="175"/>
    </location>
</feature>
<keyword evidence="7" id="KW-0677">Repeat</keyword>
<dbReference type="GO" id="GO:0005764">
    <property type="term" value="C:lysosome"/>
    <property type="evidence" value="ECO:0007669"/>
    <property type="project" value="UniProtKB-SubCell"/>
</dbReference>
<comment type="similarity">
    <text evidence="3">Belongs to the WD repeat SEC13 family.</text>
</comment>
<name>A0A0V0G4X5_TRIDM</name>
<evidence type="ECO:0000256" key="6">
    <source>
        <dbReference type="ARBA" id="ARBA00022574"/>
    </source>
</evidence>
<dbReference type="InterPro" id="IPR015943">
    <property type="entry name" value="WD40/YVTN_repeat-like_dom_sf"/>
</dbReference>
<evidence type="ECO:0000256" key="7">
    <source>
        <dbReference type="ARBA" id="ARBA00022737"/>
    </source>
</evidence>
<evidence type="ECO:0000256" key="2">
    <source>
        <dbReference type="ARBA" id="ARBA00004567"/>
    </source>
</evidence>
<dbReference type="GO" id="GO:0032008">
    <property type="term" value="P:positive regulation of TOR signaling"/>
    <property type="evidence" value="ECO:0007669"/>
    <property type="project" value="TreeGrafter"/>
</dbReference>
<dbReference type="AlphaFoldDB" id="A0A0V0G4X5"/>
<reference evidence="15" key="1">
    <citation type="journal article" date="2018" name="J. Proteomics">
        <title>Exploring the molecular complexity of Triatoma dimidiata sialome.</title>
        <authorList>
            <person name="Santiago P.B."/>
            <person name="de Araujo C.N."/>
            <person name="Charneau S."/>
            <person name="Bastos I.M.D."/>
            <person name="Assumpcao T.C.F."/>
            <person name="Queiroz R.M.L."/>
            <person name="Praca Y.R."/>
            <person name="Cordeiro T.M."/>
            <person name="Garcia C.H.S."/>
            <person name="da Silva I.G."/>
            <person name="Raiol T."/>
            <person name="Motta F.N."/>
            <person name="de Araujo Oliveira J.V."/>
            <person name="de Sousa M.V."/>
            <person name="Ribeiro J.M.C."/>
            <person name="de Santana J.M."/>
        </authorList>
    </citation>
    <scope>NUCLEOTIDE SEQUENCE</scope>
    <source>
        <strain evidence="15">Santander</strain>
        <tissue evidence="15">Salivary glands</tissue>
    </source>
</reference>
<evidence type="ECO:0000256" key="14">
    <source>
        <dbReference type="PROSITE-ProRule" id="PRU00221"/>
    </source>
</evidence>
<keyword evidence="5" id="KW-0813">Transport</keyword>
<organism evidence="15">
    <name type="scientific">Triatoma dimidiata</name>
    <name type="common">Kissing bug</name>
    <name type="synonym">Meccus dimidiatus</name>
    <dbReference type="NCBI Taxonomy" id="72491"/>
    <lineage>
        <taxon>Eukaryota</taxon>
        <taxon>Metazoa</taxon>
        <taxon>Ecdysozoa</taxon>
        <taxon>Arthropoda</taxon>
        <taxon>Hexapoda</taxon>
        <taxon>Insecta</taxon>
        <taxon>Pterygota</taxon>
        <taxon>Neoptera</taxon>
        <taxon>Paraneoptera</taxon>
        <taxon>Hemiptera</taxon>
        <taxon>Heteroptera</taxon>
        <taxon>Panheteroptera</taxon>
        <taxon>Cimicomorpha</taxon>
        <taxon>Reduviidae</taxon>
        <taxon>Triatominae</taxon>
        <taxon>Triatoma</taxon>
    </lineage>
</organism>
<sequence length="287" mass="32058">MVSILNTLDTGHGEDIQDIQVDYYGLMMATCSSDRLIKIFNLKTQELITDLNGHFGPVSQLSWAHPKFGCILASCSFDKRIIIWKEEHGWIKMNEFLLSSAATCIEFAPYHCGLRLACGSTDGKISILSFENGVWDMKKIQGHLLGCNSLSWDPTSNGSRYLATGGCDCCIKIWEESSSGWEEVAKLDVHQDWILCVAWSPSTTVNMIASCSNDKTVIINTSTDKKNWTSKLLHSFPDAVCGVTWDQNILAVTTINKKVYLWKENQSGQWICMSESDIHSSDSNLHS</sequence>
<evidence type="ECO:0000256" key="10">
    <source>
        <dbReference type="ARBA" id="ARBA00023010"/>
    </source>
</evidence>
<dbReference type="SMART" id="SM00320">
    <property type="entry name" value="WD40"/>
    <property type="match status" value="6"/>
</dbReference>
<dbReference type="GO" id="GO:0051028">
    <property type="term" value="P:mRNA transport"/>
    <property type="evidence" value="ECO:0007669"/>
    <property type="project" value="UniProtKB-KW"/>
</dbReference>
<dbReference type="InterPro" id="IPR037363">
    <property type="entry name" value="Sec13/Seh1_fam"/>
</dbReference>
<dbReference type="GO" id="GO:0005198">
    <property type="term" value="F:structural molecule activity"/>
    <property type="evidence" value="ECO:0007669"/>
    <property type="project" value="InterPro"/>
</dbReference>
<keyword evidence="9" id="KW-0653">Protein transport</keyword>
<accession>A0A0V0G4X5</accession>
<keyword evidence="13" id="KW-0539">Nucleus</keyword>
<protein>
    <recommendedName>
        <fullName evidence="4">Protein SEC13 homolog</fullName>
    </recommendedName>
</protein>
<dbReference type="GO" id="GO:0032527">
    <property type="term" value="P:protein exit from endoplasmic reticulum"/>
    <property type="evidence" value="ECO:0007669"/>
    <property type="project" value="TreeGrafter"/>
</dbReference>
<dbReference type="Gene3D" id="2.130.10.10">
    <property type="entry name" value="YVTN repeat-like/Quinoprotein amine dehydrogenase"/>
    <property type="match status" value="1"/>
</dbReference>
<evidence type="ECO:0000256" key="12">
    <source>
        <dbReference type="ARBA" id="ARBA00023228"/>
    </source>
</evidence>
<keyword evidence="10" id="KW-0811">Translocation</keyword>
<evidence type="ECO:0000256" key="5">
    <source>
        <dbReference type="ARBA" id="ARBA00022448"/>
    </source>
</evidence>
<evidence type="ECO:0000256" key="4">
    <source>
        <dbReference type="ARBA" id="ARBA00019195"/>
    </source>
</evidence>
<keyword evidence="11" id="KW-0906">Nuclear pore complex</keyword>
<proteinExistence type="inferred from homology"/>
<dbReference type="GO" id="GO:0090114">
    <property type="term" value="P:COPII-coated vesicle budding"/>
    <property type="evidence" value="ECO:0007669"/>
    <property type="project" value="TreeGrafter"/>
</dbReference>
<dbReference type="PROSITE" id="PS50082">
    <property type="entry name" value="WD_REPEATS_2"/>
    <property type="match status" value="2"/>
</dbReference>
<dbReference type="PANTHER" id="PTHR11024:SF2">
    <property type="entry name" value="PROTEIN SEC13 HOMOLOG"/>
    <property type="match status" value="1"/>
</dbReference>
<evidence type="ECO:0000256" key="9">
    <source>
        <dbReference type="ARBA" id="ARBA00022927"/>
    </source>
</evidence>
<evidence type="ECO:0000313" key="15">
    <source>
        <dbReference type="EMBL" id="JAP03062.1"/>
    </source>
</evidence>
<dbReference type="GO" id="GO:0030127">
    <property type="term" value="C:COPII vesicle coat"/>
    <property type="evidence" value="ECO:0007669"/>
    <property type="project" value="TreeGrafter"/>
</dbReference>
<keyword evidence="6 14" id="KW-0853">WD repeat</keyword>
<evidence type="ECO:0000256" key="1">
    <source>
        <dbReference type="ARBA" id="ARBA00004371"/>
    </source>
</evidence>
<evidence type="ECO:0000256" key="13">
    <source>
        <dbReference type="ARBA" id="ARBA00023242"/>
    </source>
</evidence>
<evidence type="ECO:0000256" key="3">
    <source>
        <dbReference type="ARBA" id="ARBA00010102"/>
    </source>
</evidence>
<dbReference type="EMBL" id="GECL01003062">
    <property type="protein sequence ID" value="JAP03062.1"/>
    <property type="molecule type" value="Transcribed_RNA"/>
</dbReference>
<dbReference type="InterPro" id="IPR001680">
    <property type="entry name" value="WD40_rpt"/>
</dbReference>
<keyword evidence="8" id="KW-0509">mRNA transport</keyword>
<keyword evidence="12" id="KW-0458">Lysosome</keyword>
<dbReference type="GO" id="GO:0006606">
    <property type="term" value="P:protein import into nucleus"/>
    <property type="evidence" value="ECO:0007669"/>
    <property type="project" value="TreeGrafter"/>
</dbReference>
<dbReference type="InterPro" id="IPR036322">
    <property type="entry name" value="WD40_repeat_dom_sf"/>
</dbReference>
<dbReference type="PANTHER" id="PTHR11024">
    <property type="entry name" value="NUCLEAR PORE COMPLEX PROTEIN SEC13 / SEH1 FAMILY MEMBER"/>
    <property type="match status" value="1"/>
</dbReference>
<dbReference type="SUPFAM" id="SSF50978">
    <property type="entry name" value="WD40 repeat-like"/>
    <property type="match status" value="1"/>
</dbReference>